<feature type="domain" description="Exonuclease" evidence="2">
    <location>
        <begin position="26"/>
        <end position="200"/>
    </location>
</feature>
<dbReference type="CDD" id="cd06127">
    <property type="entry name" value="DEDDh"/>
    <property type="match status" value="1"/>
</dbReference>
<gene>
    <name evidence="3" type="ORF">DLJ54_01880</name>
</gene>
<organism evidence="3 4">
    <name type="scientific">Corynebacterium heidelbergense</name>
    <dbReference type="NCBI Taxonomy" id="2055947"/>
    <lineage>
        <taxon>Bacteria</taxon>
        <taxon>Bacillati</taxon>
        <taxon>Actinomycetota</taxon>
        <taxon>Actinomycetes</taxon>
        <taxon>Mycobacteriales</taxon>
        <taxon>Corynebacteriaceae</taxon>
        <taxon>Corynebacterium</taxon>
    </lineage>
</organism>
<dbReference type="InterPro" id="IPR006054">
    <property type="entry name" value="DnaQ"/>
</dbReference>
<protein>
    <submittedName>
        <fullName evidence="3">3'-5' exonuclease</fullName>
    </submittedName>
</protein>
<dbReference type="FunFam" id="3.30.420.10:FF:000045">
    <property type="entry name" value="3'-5' exonuclease DinG"/>
    <property type="match status" value="1"/>
</dbReference>
<dbReference type="Proteomes" id="UP000251577">
    <property type="component" value="Unassembled WGS sequence"/>
</dbReference>
<dbReference type="Pfam" id="PF00929">
    <property type="entry name" value="RNase_T"/>
    <property type="match status" value="1"/>
</dbReference>
<keyword evidence="4" id="KW-1185">Reference proteome</keyword>
<accession>A0A364V7Z6</accession>
<dbReference type="InterPro" id="IPR012337">
    <property type="entry name" value="RNaseH-like_sf"/>
</dbReference>
<reference evidence="3 4" key="1">
    <citation type="journal article" date="2018" name="Syst. Appl. Microbiol.">
        <title>Corynebacterium heidelbergense sp. nov., isolated from the preen glands of Egyptian geese (Alopochen aegyptiacus).</title>
        <authorList>
            <person name="Braun M.S."/>
            <person name="Wang E."/>
            <person name="Zimmermann S."/>
            <person name="Wink M."/>
        </authorList>
    </citation>
    <scope>NUCLEOTIDE SEQUENCE [LARGE SCALE GENOMIC DNA]</scope>
    <source>
        <strain evidence="3 4">647</strain>
    </source>
</reference>
<dbReference type="PANTHER" id="PTHR30231">
    <property type="entry name" value="DNA POLYMERASE III SUBUNIT EPSILON"/>
    <property type="match status" value="1"/>
</dbReference>
<dbReference type="EMBL" id="QHCV01000011">
    <property type="protein sequence ID" value="RAV32738.1"/>
    <property type="molecule type" value="Genomic_DNA"/>
</dbReference>
<dbReference type="GO" id="GO:0003887">
    <property type="term" value="F:DNA-directed DNA polymerase activity"/>
    <property type="evidence" value="ECO:0007669"/>
    <property type="project" value="InterPro"/>
</dbReference>
<evidence type="ECO:0000313" key="3">
    <source>
        <dbReference type="EMBL" id="RAV32738.1"/>
    </source>
</evidence>
<dbReference type="SUPFAM" id="SSF53098">
    <property type="entry name" value="Ribonuclease H-like"/>
    <property type="match status" value="1"/>
</dbReference>
<dbReference type="NCBIfam" id="TIGR00573">
    <property type="entry name" value="dnaq"/>
    <property type="match status" value="1"/>
</dbReference>
<dbReference type="InterPro" id="IPR013520">
    <property type="entry name" value="Ribonucl_H"/>
</dbReference>
<evidence type="ECO:0000259" key="2">
    <source>
        <dbReference type="SMART" id="SM00479"/>
    </source>
</evidence>
<dbReference type="AlphaFoldDB" id="A0A364V7Z6"/>
<evidence type="ECO:0000313" key="4">
    <source>
        <dbReference type="Proteomes" id="UP000251577"/>
    </source>
</evidence>
<name>A0A364V7Z6_9CORY</name>
<keyword evidence="1 3" id="KW-0269">Exonuclease</keyword>
<dbReference type="GO" id="GO:0003677">
    <property type="term" value="F:DNA binding"/>
    <property type="evidence" value="ECO:0007669"/>
    <property type="project" value="InterPro"/>
</dbReference>
<sequence length="204" mass="21691">MSPTQPSPALSPHEVQGRLRSALRGNALVVDLETTGLDPLRDRIIEIAAVRLRNGHLAEHWSTLVNPGRAIPREVSDLTGFTDSTVAGAPTFGEVLGGLREISTGAAVLIGHHVEFDATFLSAETARLAQRDPHLPLLEAPRLCTAAAARALVPREAVGRYTLGNLAAHFAIPHDNPHRASSDALATARLLRALSACSIPAPRR</sequence>
<dbReference type="PANTHER" id="PTHR30231:SF41">
    <property type="entry name" value="DNA POLYMERASE III SUBUNIT EPSILON"/>
    <property type="match status" value="1"/>
</dbReference>
<keyword evidence="1 3" id="KW-0540">Nuclease</keyword>
<dbReference type="GO" id="GO:0045004">
    <property type="term" value="P:DNA replication proofreading"/>
    <property type="evidence" value="ECO:0007669"/>
    <property type="project" value="TreeGrafter"/>
</dbReference>
<dbReference type="Gene3D" id="3.30.420.10">
    <property type="entry name" value="Ribonuclease H-like superfamily/Ribonuclease H"/>
    <property type="match status" value="1"/>
</dbReference>
<comment type="caution">
    <text evidence="3">The sequence shown here is derived from an EMBL/GenBank/DDBJ whole genome shotgun (WGS) entry which is preliminary data.</text>
</comment>
<dbReference type="GO" id="GO:0008408">
    <property type="term" value="F:3'-5' exonuclease activity"/>
    <property type="evidence" value="ECO:0007669"/>
    <property type="project" value="TreeGrafter"/>
</dbReference>
<dbReference type="SMART" id="SM00479">
    <property type="entry name" value="EXOIII"/>
    <property type="match status" value="1"/>
</dbReference>
<evidence type="ECO:0000256" key="1">
    <source>
        <dbReference type="ARBA" id="ARBA00022839"/>
    </source>
</evidence>
<proteinExistence type="predicted"/>
<dbReference type="RefSeq" id="WP_113630169.1">
    <property type="nucleotide sequence ID" value="NZ_QHCV01000011.1"/>
</dbReference>
<dbReference type="GO" id="GO:0005829">
    <property type="term" value="C:cytosol"/>
    <property type="evidence" value="ECO:0007669"/>
    <property type="project" value="TreeGrafter"/>
</dbReference>
<dbReference type="InterPro" id="IPR036397">
    <property type="entry name" value="RNaseH_sf"/>
</dbReference>
<keyword evidence="1 3" id="KW-0378">Hydrolase</keyword>